<reference evidence="1 2" key="1">
    <citation type="submission" date="2017-02" db="EMBL/GenBank/DDBJ databases">
        <title>The new phylogeny of genus Mycobacterium.</title>
        <authorList>
            <person name="Tortoli E."/>
            <person name="Trovato A."/>
            <person name="Cirillo D.M."/>
        </authorList>
    </citation>
    <scope>NUCLEOTIDE SEQUENCE [LARGE SCALE GENOMIC DNA]</scope>
    <source>
        <strain evidence="1 2">DSM 45000</strain>
    </source>
</reference>
<dbReference type="SUPFAM" id="SSF159275">
    <property type="entry name" value="PA1994-like"/>
    <property type="match status" value="1"/>
</dbReference>
<gene>
    <name evidence="1" type="ORF">BST39_11150</name>
</gene>
<evidence type="ECO:0000313" key="1">
    <source>
        <dbReference type="EMBL" id="ORB42041.1"/>
    </source>
</evidence>
<comment type="caution">
    <text evidence="1">The sequence shown here is derived from an EMBL/GenBank/DDBJ whole genome shotgun (WGS) entry which is preliminary data.</text>
</comment>
<dbReference type="OrthoDB" id="7347529at2"/>
<dbReference type="RefSeq" id="WP_142274942.1">
    <property type="nucleotide sequence ID" value="NZ_AP022619.1"/>
</dbReference>
<organism evidence="1 2">
    <name type="scientific">Mycobacterium paraseoulense</name>
    <dbReference type="NCBI Taxonomy" id="590652"/>
    <lineage>
        <taxon>Bacteria</taxon>
        <taxon>Bacillati</taxon>
        <taxon>Actinomycetota</taxon>
        <taxon>Actinomycetes</taxon>
        <taxon>Mycobacteriales</taxon>
        <taxon>Mycobacteriaceae</taxon>
        <taxon>Mycobacterium</taxon>
    </lineage>
</organism>
<accession>A0A1X0IBB1</accession>
<dbReference type="Proteomes" id="UP000192513">
    <property type="component" value="Unassembled WGS sequence"/>
</dbReference>
<name>A0A1X0IBB1_9MYCO</name>
<keyword evidence="2" id="KW-1185">Reference proteome</keyword>
<dbReference type="Pfam" id="PF06475">
    <property type="entry name" value="Glycolipid_bind"/>
    <property type="match status" value="1"/>
</dbReference>
<dbReference type="EMBL" id="MVIE01000011">
    <property type="protein sequence ID" value="ORB42041.1"/>
    <property type="molecule type" value="Genomic_DNA"/>
</dbReference>
<dbReference type="STRING" id="590652.BST39_11150"/>
<dbReference type="AlphaFoldDB" id="A0A1X0IBB1"/>
<protein>
    <recommendedName>
        <fullName evidence="3">Glycolipid-binding family protein</fullName>
    </recommendedName>
</protein>
<dbReference type="InterPro" id="IPR009467">
    <property type="entry name" value="Glycolipid-bd_prot_put"/>
</dbReference>
<evidence type="ECO:0000313" key="2">
    <source>
        <dbReference type="Proteomes" id="UP000192513"/>
    </source>
</evidence>
<evidence type="ECO:0008006" key="3">
    <source>
        <dbReference type="Google" id="ProtNLM"/>
    </source>
</evidence>
<sequence length="199" mass="21953">MNADSSDSTRRVWQAMLTWRAQDVSRMESVRIQVSGKRIKANGRIVAAATATNPAFGAYYDLQTDETGATKRLGMTVTLAERERVLSIARDEENMWLVTDHQGERRAAYQGALDCDVVFSPFFNALPIRRLGLHERADPVTLPVVYVNLPEMSITPEVVSYTSSGGADGIKLRSPVADTTVSVDEEGFIVDYPGLAERI</sequence>
<proteinExistence type="predicted"/>